<feature type="region of interest" description="Disordered" evidence="1">
    <location>
        <begin position="83"/>
        <end position="142"/>
    </location>
</feature>
<evidence type="ECO:0000256" key="1">
    <source>
        <dbReference type="SAM" id="MobiDB-lite"/>
    </source>
</evidence>
<proteinExistence type="predicted"/>
<reference evidence="2" key="1">
    <citation type="submission" date="2020-05" db="EMBL/GenBank/DDBJ databases">
        <authorList>
            <person name="Chiriac C."/>
            <person name="Salcher M."/>
            <person name="Ghai R."/>
            <person name="Kavagutti S V."/>
        </authorList>
    </citation>
    <scope>NUCLEOTIDE SEQUENCE</scope>
</reference>
<name>A0A6J7P1N7_9ZZZZ</name>
<sequence>MRTPTGTHTARSPMLRSSTAAIVPALAFNSSRFEAMRLPTIATPARYPIKRAVMLTPDASPCTEGPTLTMVMRFDVGAMKAIPMPSNASPQHRPAIPCMPGTTVTSRQPIRPIAKPAESIGAGPSRSARRPVNGGSTSHQIP</sequence>
<organism evidence="2">
    <name type="scientific">freshwater metagenome</name>
    <dbReference type="NCBI Taxonomy" id="449393"/>
    <lineage>
        <taxon>unclassified sequences</taxon>
        <taxon>metagenomes</taxon>
        <taxon>ecological metagenomes</taxon>
    </lineage>
</organism>
<dbReference type="AlphaFoldDB" id="A0A6J7P1N7"/>
<dbReference type="EMBL" id="CAFBOM010000262">
    <property type="protein sequence ID" value="CAB4998375.1"/>
    <property type="molecule type" value="Genomic_DNA"/>
</dbReference>
<protein>
    <submittedName>
        <fullName evidence="2">Unannotated protein</fullName>
    </submittedName>
</protein>
<evidence type="ECO:0000313" key="2">
    <source>
        <dbReference type="EMBL" id="CAB4998375.1"/>
    </source>
</evidence>
<gene>
    <name evidence="2" type="ORF">UFOPK3957_01426</name>
</gene>
<accession>A0A6J7P1N7</accession>